<evidence type="ECO:0000256" key="6">
    <source>
        <dbReference type="SAM" id="Phobius"/>
    </source>
</evidence>
<feature type="signal peptide" evidence="7">
    <location>
        <begin position="1"/>
        <end position="21"/>
    </location>
</feature>
<keyword evidence="3 6" id="KW-0812">Transmembrane</keyword>
<proteinExistence type="predicted"/>
<feature type="transmembrane region" description="Helical" evidence="6">
    <location>
        <begin position="71"/>
        <end position="92"/>
    </location>
</feature>
<dbReference type="Proteomes" id="UP001600064">
    <property type="component" value="Unassembled WGS sequence"/>
</dbReference>
<comment type="subcellular location">
    <subcellularLocation>
        <location evidence="1">Cell membrane</location>
        <topology evidence="1">Multi-pass membrane protein</topology>
    </subcellularLocation>
</comment>
<keyword evidence="10" id="KW-1185">Reference proteome</keyword>
<organism evidence="9 10">
    <name type="scientific">Remersonia thermophila</name>
    <dbReference type="NCBI Taxonomy" id="72144"/>
    <lineage>
        <taxon>Eukaryota</taxon>
        <taxon>Fungi</taxon>
        <taxon>Dikarya</taxon>
        <taxon>Ascomycota</taxon>
        <taxon>Pezizomycotina</taxon>
        <taxon>Sordariomycetes</taxon>
        <taxon>Sordariomycetidae</taxon>
        <taxon>Sordariales</taxon>
        <taxon>Sordariales incertae sedis</taxon>
        <taxon>Remersonia</taxon>
    </lineage>
</organism>
<comment type="caution">
    <text evidence="9">The sequence shown here is derived from an EMBL/GenBank/DDBJ whole genome shotgun (WGS) entry which is preliminary data.</text>
</comment>
<dbReference type="GeneID" id="98125227"/>
<evidence type="ECO:0000256" key="1">
    <source>
        <dbReference type="ARBA" id="ARBA00004651"/>
    </source>
</evidence>
<accession>A0ABR4D943</accession>
<dbReference type="RefSeq" id="XP_070865578.1">
    <property type="nucleotide sequence ID" value="XM_071010583.1"/>
</dbReference>
<gene>
    <name evidence="9" type="ORF">VTJ83DRAFT_4128</name>
</gene>
<keyword evidence="5 6" id="KW-0472">Membrane</keyword>
<dbReference type="InterPro" id="IPR027379">
    <property type="entry name" value="CLS_N"/>
</dbReference>
<feature type="chain" id="PRO_5047248319" description="Cardiolipin synthase N-terminal domain-containing protein" evidence="7">
    <location>
        <begin position="22"/>
        <end position="108"/>
    </location>
</feature>
<protein>
    <recommendedName>
        <fullName evidence="8">Cardiolipin synthase N-terminal domain-containing protein</fullName>
    </recommendedName>
</protein>
<dbReference type="Pfam" id="PF13396">
    <property type="entry name" value="PLDc_N"/>
    <property type="match status" value="1"/>
</dbReference>
<keyword evidence="4 6" id="KW-1133">Transmembrane helix</keyword>
<keyword evidence="2" id="KW-1003">Cell membrane</keyword>
<reference evidence="9 10" key="1">
    <citation type="journal article" date="2024" name="Commun. Biol.">
        <title>Comparative genomic analysis of thermophilic fungi reveals convergent evolutionary adaptations and gene losses.</title>
        <authorList>
            <person name="Steindorff A.S."/>
            <person name="Aguilar-Pontes M.V."/>
            <person name="Robinson A.J."/>
            <person name="Andreopoulos B."/>
            <person name="LaButti K."/>
            <person name="Kuo A."/>
            <person name="Mondo S."/>
            <person name="Riley R."/>
            <person name="Otillar R."/>
            <person name="Haridas S."/>
            <person name="Lipzen A."/>
            <person name="Grimwood J."/>
            <person name="Schmutz J."/>
            <person name="Clum A."/>
            <person name="Reid I.D."/>
            <person name="Moisan M.C."/>
            <person name="Butler G."/>
            <person name="Nguyen T.T.M."/>
            <person name="Dewar K."/>
            <person name="Conant G."/>
            <person name="Drula E."/>
            <person name="Henrissat B."/>
            <person name="Hansel C."/>
            <person name="Singer S."/>
            <person name="Hutchinson M.I."/>
            <person name="de Vries R.P."/>
            <person name="Natvig D.O."/>
            <person name="Powell A.J."/>
            <person name="Tsang A."/>
            <person name="Grigoriev I.V."/>
        </authorList>
    </citation>
    <scope>NUCLEOTIDE SEQUENCE [LARGE SCALE GENOMIC DNA]</scope>
    <source>
        <strain evidence="9 10">ATCC 22073</strain>
    </source>
</reference>
<name>A0ABR4D943_9PEZI</name>
<feature type="domain" description="Cardiolipin synthase N-terminal" evidence="8">
    <location>
        <begin position="52"/>
        <end position="93"/>
    </location>
</feature>
<evidence type="ECO:0000259" key="8">
    <source>
        <dbReference type="Pfam" id="PF13396"/>
    </source>
</evidence>
<sequence>MTLNTLFAAMTALFLASAAVAAPVAAPVATTALDNSWQYGTGGGLLGLVVFILDIIVFVEVLKSSRPPAKKFMWCLVVFLFPVIGMIVYYLFSNRDAYQRGAGYEPLA</sequence>
<evidence type="ECO:0000256" key="5">
    <source>
        <dbReference type="ARBA" id="ARBA00023136"/>
    </source>
</evidence>
<evidence type="ECO:0000313" key="9">
    <source>
        <dbReference type="EMBL" id="KAL2266851.1"/>
    </source>
</evidence>
<evidence type="ECO:0000256" key="3">
    <source>
        <dbReference type="ARBA" id="ARBA00022692"/>
    </source>
</evidence>
<dbReference type="EMBL" id="JAZGUE010000004">
    <property type="protein sequence ID" value="KAL2266851.1"/>
    <property type="molecule type" value="Genomic_DNA"/>
</dbReference>
<evidence type="ECO:0000313" key="10">
    <source>
        <dbReference type="Proteomes" id="UP001600064"/>
    </source>
</evidence>
<evidence type="ECO:0000256" key="7">
    <source>
        <dbReference type="SAM" id="SignalP"/>
    </source>
</evidence>
<feature type="transmembrane region" description="Helical" evidence="6">
    <location>
        <begin position="37"/>
        <end position="59"/>
    </location>
</feature>
<keyword evidence="7" id="KW-0732">Signal</keyword>
<evidence type="ECO:0000256" key="4">
    <source>
        <dbReference type="ARBA" id="ARBA00022989"/>
    </source>
</evidence>
<evidence type="ECO:0000256" key="2">
    <source>
        <dbReference type="ARBA" id="ARBA00022475"/>
    </source>
</evidence>